<dbReference type="Proteomes" id="UP001164544">
    <property type="component" value="Plasmid p410-lp97"/>
</dbReference>
<evidence type="ECO:0000313" key="3">
    <source>
        <dbReference type="EMBL" id="WAZ91482.1"/>
    </source>
</evidence>
<keyword evidence="3" id="KW-0614">Plasmid</keyword>
<keyword evidence="1" id="KW-0812">Transmembrane</keyword>
<name>A0AAQ2WWW8_9SPIR</name>
<keyword evidence="1" id="KW-0472">Membrane</keyword>
<dbReference type="EMBL" id="CP114638">
    <property type="protein sequence ID" value="WAZ91482.1"/>
    <property type="molecule type" value="Genomic_DNA"/>
</dbReference>
<feature type="domain" description="Type ISP restriction-modification enzyme LLaBIII C-terminal specificity" evidence="2">
    <location>
        <begin position="2"/>
        <end position="52"/>
    </location>
</feature>
<evidence type="ECO:0000259" key="2">
    <source>
        <dbReference type="Pfam" id="PF18135"/>
    </source>
</evidence>
<protein>
    <recommendedName>
        <fullName evidence="2">Type ISP restriction-modification enzyme LLaBIII C-terminal specificity domain-containing protein</fullName>
    </recommendedName>
</protein>
<feature type="transmembrane region" description="Helical" evidence="1">
    <location>
        <begin position="83"/>
        <end position="109"/>
    </location>
</feature>
<geneLocation type="plasmid" evidence="3 4">
    <name>p410-lp97</name>
</geneLocation>
<dbReference type="AlphaFoldDB" id="A0AAQ2WWW8"/>
<keyword evidence="1" id="KW-1133">Transmembrane helix</keyword>
<evidence type="ECO:0000313" key="4">
    <source>
        <dbReference type="Proteomes" id="UP001164544"/>
    </source>
</evidence>
<reference evidence="3" key="1">
    <citation type="submission" date="2022-12" db="EMBL/GenBank/DDBJ databases">
        <title>B. miyamotoi WGS.</title>
        <authorList>
            <person name="Kuleshov K.V."/>
            <person name="Hoornstra D."/>
            <person name="Hovius J.W."/>
            <person name="Platonov A.E."/>
            <person name="Telford S.R. III."/>
        </authorList>
    </citation>
    <scope>NUCLEOTIDE SEQUENCE</scope>
    <source>
        <strain evidence="3">410</strain>
        <plasmid evidence="3">p410-lp97</plasmid>
    </source>
</reference>
<dbReference type="InterPro" id="IPR041635">
    <property type="entry name" value="Type_ISP_LLaBIII_C"/>
</dbReference>
<evidence type="ECO:0000256" key="1">
    <source>
        <dbReference type="SAM" id="Phobius"/>
    </source>
</evidence>
<gene>
    <name evidence="3" type="ORF">O5398_04360</name>
</gene>
<proteinExistence type="predicted"/>
<dbReference type="Pfam" id="PF18135">
    <property type="entry name" value="Type_ISP_C"/>
    <property type="match status" value="1"/>
</dbReference>
<organism evidence="3 4">
    <name type="scientific">Borrelia miyamotoi</name>
    <dbReference type="NCBI Taxonomy" id="47466"/>
    <lineage>
        <taxon>Bacteria</taxon>
        <taxon>Pseudomonadati</taxon>
        <taxon>Spirochaetota</taxon>
        <taxon>Spirochaetia</taxon>
        <taxon>Spirochaetales</taxon>
        <taxon>Borreliaceae</taxon>
        <taxon>Borrelia</taxon>
    </lineage>
</organism>
<accession>A0AAQ2WWW8</accession>
<sequence>MYRTRFSEFLKIDFLIIIFADPVKKFEKISKLGMSLIDAQILKDTIKLDNNIGMSKFIPFERYICKLEIIVIDKFFFSFTYSIACRICFSLVFDITLVIIKYLGIILSVEKVKN</sequence>